<reference evidence="2" key="1">
    <citation type="journal article" date="2020" name="Nature">
        <title>Giant virus diversity and host interactions through global metagenomics.</title>
        <authorList>
            <person name="Schulz F."/>
            <person name="Roux S."/>
            <person name="Paez-Espino D."/>
            <person name="Jungbluth S."/>
            <person name="Walsh D.A."/>
            <person name="Denef V.J."/>
            <person name="McMahon K.D."/>
            <person name="Konstantinidis K.T."/>
            <person name="Eloe-Fadrosh E.A."/>
            <person name="Kyrpides N.C."/>
            <person name="Woyke T."/>
        </authorList>
    </citation>
    <scope>NUCLEOTIDE SEQUENCE</scope>
    <source>
        <strain evidence="2">GVMAG-S-1035231-58</strain>
    </source>
</reference>
<evidence type="ECO:0000313" key="2">
    <source>
        <dbReference type="EMBL" id="QHU36493.1"/>
    </source>
</evidence>
<proteinExistence type="predicted"/>
<dbReference type="EMBL" id="MN740639">
    <property type="protein sequence ID" value="QHU36493.1"/>
    <property type="molecule type" value="Genomic_DNA"/>
</dbReference>
<name>A0A6C0M1T3_9ZZZZ</name>
<protein>
    <recommendedName>
        <fullName evidence="1">Glycosyltransferase 2-like domain-containing protein</fullName>
    </recommendedName>
</protein>
<dbReference type="PANTHER" id="PTHR22916">
    <property type="entry name" value="GLYCOSYLTRANSFERASE"/>
    <property type="match status" value="1"/>
</dbReference>
<dbReference type="SUPFAM" id="SSF53448">
    <property type="entry name" value="Nucleotide-diphospho-sugar transferases"/>
    <property type="match status" value="1"/>
</dbReference>
<dbReference type="CDD" id="cd00761">
    <property type="entry name" value="Glyco_tranf_GTA_type"/>
    <property type="match status" value="1"/>
</dbReference>
<organism evidence="2">
    <name type="scientific">viral metagenome</name>
    <dbReference type="NCBI Taxonomy" id="1070528"/>
    <lineage>
        <taxon>unclassified sequences</taxon>
        <taxon>metagenomes</taxon>
        <taxon>organismal metagenomes</taxon>
    </lineage>
</organism>
<dbReference type="AlphaFoldDB" id="A0A6C0M1T3"/>
<evidence type="ECO:0000259" key="1">
    <source>
        <dbReference type="Pfam" id="PF00535"/>
    </source>
</evidence>
<dbReference type="Gene3D" id="3.90.550.10">
    <property type="entry name" value="Spore Coat Polysaccharide Biosynthesis Protein SpsA, Chain A"/>
    <property type="match status" value="1"/>
</dbReference>
<dbReference type="InterPro" id="IPR001173">
    <property type="entry name" value="Glyco_trans_2-like"/>
</dbReference>
<dbReference type="Pfam" id="PF00535">
    <property type="entry name" value="Glycos_transf_2"/>
    <property type="match status" value="1"/>
</dbReference>
<dbReference type="InterPro" id="IPR029044">
    <property type="entry name" value="Nucleotide-diphossugar_trans"/>
</dbReference>
<feature type="domain" description="Glycosyltransferase 2-like" evidence="1">
    <location>
        <begin position="4"/>
        <end position="116"/>
    </location>
</feature>
<accession>A0A6C0M1T3</accession>
<sequence>MSVCVCIPTRNRRWTQDFSLSCMNRQDLQPTVWIVLDASDSDDQAWNRSLLPPHAVYARIENKPIGEMRNRCIAMALEHEWEYLVFWDDDDYYPPTRISSGVKALKATPDADIAASSKMYLFLTRENVLLTSGPFHDNHGTAATYTIRRRYFDKNRFDPKKTMAEELSFTREWTAKMVQVNSEETIVVMGHPQNTVDKSQILKDPAMFMSKVVNDVNGKQVFRSRWSLPQSQWDLWKSTFSVS</sequence>